<gene>
    <name evidence="1" type="ORF">BH695_1193</name>
</gene>
<protein>
    <submittedName>
        <fullName evidence="1">Uncharacterized protein</fullName>
    </submittedName>
</protein>
<proteinExistence type="predicted"/>
<reference evidence="1 2" key="1">
    <citation type="journal article" date="2018" name="Harmful Algae">
        <title>The highly heterogeneous methylated genomes and diverse restriction-modification systems of bloom-forming Microcystis.</title>
        <authorList>
            <person name="Zhao L."/>
            <person name="Song Y."/>
            <person name="Li L."/>
            <person name="Gan N."/>
            <person name="Brand J.J."/>
            <person name="Song L."/>
        </authorList>
    </citation>
    <scope>NUCLEOTIDE SEQUENCE [LARGE SCALE GENOMIC DNA]</scope>
    <source>
        <strain evidence="1 2">PCC 7806SL</strain>
    </source>
</reference>
<accession>A0AB33BRF3</accession>
<organism evidence="1 2">
    <name type="scientific">Microcystis aeruginosa PCC 7806SL</name>
    <dbReference type="NCBI Taxonomy" id="1903187"/>
    <lineage>
        <taxon>Bacteria</taxon>
        <taxon>Bacillati</taxon>
        <taxon>Cyanobacteriota</taxon>
        <taxon>Cyanophyceae</taxon>
        <taxon>Oscillatoriophycideae</taxon>
        <taxon>Chroococcales</taxon>
        <taxon>Microcystaceae</taxon>
        <taxon>Microcystis</taxon>
    </lineage>
</organism>
<evidence type="ECO:0000313" key="2">
    <source>
        <dbReference type="Proteomes" id="UP000192439"/>
    </source>
</evidence>
<keyword evidence="2" id="KW-1185">Reference proteome</keyword>
<name>A0AB33BRF3_MICA7</name>
<dbReference type="EMBL" id="CP020771">
    <property type="protein sequence ID" value="ARI80474.1"/>
    <property type="molecule type" value="Genomic_DNA"/>
</dbReference>
<sequence length="40" mass="4715">MSKLNLLNNFSDRWFGNLLIEKIRFCTTQSPFLKIAKLVN</sequence>
<dbReference type="AlphaFoldDB" id="A0AB33BRF3"/>
<evidence type="ECO:0000313" key="1">
    <source>
        <dbReference type="EMBL" id="ARI80474.1"/>
    </source>
</evidence>
<dbReference type="Proteomes" id="UP000192439">
    <property type="component" value="Chromosome"/>
</dbReference>